<evidence type="ECO:0000313" key="16">
    <source>
        <dbReference type="EMBL" id="CAD7687672.1"/>
    </source>
</evidence>
<dbReference type="GO" id="GO:0015204">
    <property type="term" value="F:urea transmembrane transporter activity"/>
    <property type="evidence" value="ECO:0007669"/>
    <property type="project" value="TreeGrafter"/>
</dbReference>
<evidence type="ECO:0000256" key="10">
    <source>
        <dbReference type="ARBA" id="ARBA00047305"/>
    </source>
</evidence>
<dbReference type="PANTHER" id="PTHR43829">
    <property type="entry name" value="AQUAPORIN OR AQUAGLYCEROPORIN RELATED"/>
    <property type="match status" value="1"/>
</dbReference>
<organism evidence="16 17">
    <name type="scientific">Nyctereutes procyonoides</name>
    <name type="common">Raccoon dog</name>
    <name type="synonym">Canis procyonoides</name>
    <dbReference type="NCBI Taxonomy" id="34880"/>
    <lineage>
        <taxon>Eukaryota</taxon>
        <taxon>Metazoa</taxon>
        <taxon>Chordata</taxon>
        <taxon>Craniata</taxon>
        <taxon>Vertebrata</taxon>
        <taxon>Euteleostomi</taxon>
        <taxon>Mammalia</taxon>
        <taxon>Eutheria</taxon>
        <taxon>Laurasiatheria</taxon>
        <taxon>Carnivora</taxon>
        <taxon>Caniformia</taxon>
        <taxon>Canidae</taxon>
        <taxon>Nyctereutes</taxon>
    </lineage>
</organism>
<dbReference type="GO" id="GO:0015254">
    <property type="term" value="F:glycerol channel activity"/>
    <property type="evidence" value="ECO:0007669"/>
    <property type="project" value="TreeGrafter"/>
</dbReference>
<dbReference type="Proteomes" id="UP000645828">
    <property type="component" value="Unassembled WGS sequence"/>
</dbReference>
<dbReference type="FunFam" id="1.20.1080.10:FF:000005">
    <property type="entry name" value="Aquaporin 3"/>
    <property type="match status" value="1"/>
</dbReference>
<feature type="transmembrane region" description="Helical" evidence="15">
    <location>
        <begin position="212"/>
        <end position="236"/>
    </location>
</feature>
<evidence type="ECO:0000256" key="11">
    <source>
        <dbReference type="ARBA" id="ARBA00049405"/>
    </source>
</evidence>
<evidence type="ECO:0000256" key="4">
    <source>
        <dbReference type="ARBA" id="ARBA00022448"/>
    </source>
</evidence>
<keyword evidence="17" id="KW-1185">Reference proteome</keyword>
<keyword evidence="5 14" id="KW-0812">Transmembrane</keyword>
<evidence type="ECO:0000256" key="2">
    <source>
        <dbReference type="ARBA" id="ARBA00006175"/>
    </source>
</evidence>
<comment type="caution">
    <text evidence="16">The sequence shown here is derived from an EMBL/GenBank/DDBJ whole genome shotgun (WGS) entry which is preliminary data.</text>
</comment>
<comment type="function">
    <text evidence="12">Aquaglyceroporins form homotetrameric transmembrane channels, with each monomer independently mediating glycerol and water transport across the plasma membrane along their osmotic gradient. Could also be permeable to urea. Also participates in cell permeability to H2O2 and H2O2-mediated signaling. In skin, transports glycerol to the epidermis and stratum corneum, where it maintains hydration, elasticity, and supports lipid biosynthesis for barrier repair. In kidney, contributes to the reabsorption of water, helping the body maintain proper fluid balance.</text>
</comment>
<feature type="transmembrane region" description="Helical" evidence="15">
    <location>
        <begin position="77"/>
        <end position="96"/>
    </location>
</feature>
<comment type="catalytic activity">
    <reaction evidence="9">
        <text>H2O(in) = H2O(out)</text>
        <dbReference type="Rhea" id="RHEA:29667"/>
        <dbReference type="ChEBI" id="CHEBI:15377"/>
    </reaction>
</comment>
<evidence type="ECO:0000313" key="17">
    <source>
        <dbReference type="Proteomes" id="UP000645828"/>
    </source>
</evidence>
<dbReference type="InterPro" id="IPR050363">
    <property type="entry name" value="MIP/Aquaporin"/>
</dbReference>
<feature type="transmembrane region" description="Helical" evidence="15">
    <location>
        <begin position="179"/>
        <end position="200"/>
    </location>
</feature>
<dbReference type="EMBL" id="CAJHUB010000764">
    <property type="protein sequence ID" value="CAD7687672.1"/>
    <property type="molecule type" value="Genomic_DNA"/>
</dbReference>
<keyword evidence="6 15" id="KW-1133">Transmembrane helix</keyword>
<name>A0A811ZG71_NYCPR</name>
<comment type="subcellular location">
    <subcellularLocation>
        <location evidence="1">Cell membrane</location>
        <topology evidence="1">Multi-pass membrane protein</topology>
    </subcellularLocation>
</comment>
<dbReference type="CDD" id="cd00333">
    <property type="entry name" value="MIP"/>
    <property type="match status" value="1"/>
</dbReference>
<dbReference type="AlphaFoldDB" id="A0A811ZG71"/>
<comment type="catalytic activity">
    <reaction evidence="11">
        <text>glycerol(in) = glycerol(out)</text>
        <dbReference type="Rhea" id="RHEA:29675"/>
        <dbReference type="ChEBI" id="CHEBI:17754"/>
    </reaction>
</comment>
<evidence type="ECO:0000256" key="12">
    <source>
        <dbReference type="ARBA" id="ARBA00049592"/>
    </source>
</evidence>
<feature type="transmembrane region" description="Helical" evidence="15">
    <location>
        <begin position="125"/>
        <end position="149"/>
    </location>
</feature>
<dbReference type="GO" id="GO:0015250">
    <property type="term" value="F:water channel activity"/>
    <property type="evidence" value="ECO:0007669"/>
    <property type="project" value="TreeGrafter"/>
</dbReference>
<feature type="transmembrane region" description="Helical" evidence="15">
    <location>
        <begin position="48"/>
        <end position="71"/>
    </location>
</feature>
<dbReference type="InterPro" id="IPR023271">
    <property type="entry name" value="Aquaporin-like"/>
</dbReference>
<dbReference type="InterPro" id="IPR000425">
    <property type="entry name" value="MIP"/>
</dbReference>
<gene>
    <name evidence="16" type="ORF">NYPRO_LOCUS20465</name>
</gene>
<keyword evidence="7 15" id="KW-0472">Membrane</keyword>
<dbReference type="GO" id="GO:0016323">
    <property type="term" value="C:basolateral plasma membrane"/>
    <property type="evidence" value="ECO:0007669"/>
    <property type="project" value="TreeGrafter"/>
</dbReference>
<evidence type="ECO:0000256" key="1">
    <source>
        <dbReference type="ARBA" id="ARBA00004651"/>
    </source>
</evidence>
<sequence length="352" mass="38572">MLLLLSIRSTRWSDPKVESGSTRGSKMVSSPITTRMQAILQKDMVREFLAEFMSTYVMMVFGLGSVAHMVLGNRFGSYLGVNLGFGFGVTMGVHVAGNISGAHMNAAVTFTNCALGRMSWKKFPVYILGQFLGSFLAAATIYLLFYSAIIEFSGGRLAVTGPTATANIFATYLPDRLTLWMGFLDEVIVTGILQLCLFAITDKENNPALQGTQALVIGILIIVIGVSLGMNTGYAMNPSRDLPPRFFTYIAGWGIQVFRVRDWWWVPVVAPLLGAYLGGIIYLVFIGSSITQRPQILENSMVYEDRRIPVLPKTMQIPSMTSSLTPVSVSPANRPLAQTVPPLSDPIHLQHF</sequence>
<evidence type="ECO:0000256" key="14">
    <source>
        <dbReference type="RuleBase" id="RU000477"/>
    </source>
</evidence>
<evidence type="ECO:0000256" key="9">
    <source>
        <dbReference type="ARBA" id="ARBA00034651"/>
    </source>
</evidence>
<reference evidence="16" key="1">
    <citation type="submission" date="2020-12" db="EMBL/GenBank/DDBJ databases">
        <authorList>
            <consortium name="Molecular Ecology Group"/>
        </authorList>
    </citation>
    <scope>NUCLEOTIDE SEQUENCE</scope>
    <source>
        <strain evidence="16">TBG_1078</strain>
    </source>
</reference>
<comment type="catalytic activity">
    <reaction evidence="10">
        <text>H2O2(out) = H2O2(in)</text>
        <dbReference type="Rhea" id="RHEA:74375"/>
        <dbReference type="ChEBI" id="CHEBI:16240"/>
    </reaction>
</comment>
<comment type="subunit">
    <text evidence="13">Homotetramer; each monomer provides an independent glycerol/water pore. Could also exist in other oligomeric states.</text>
</comment>
<feature type="transmembrane region" description="Helical" evidence="15">
    <location>
        <begin position="263"/>
        <end position="285"/>
    </location>
</feature>
<evidence type="ECO:0000256" key="3">
    <source>
        <dbReference type="ARBA" id="ARBA00020971"/>
    </source>
</evidence>
<dbReference type="Gene3D" id="1.20.1080.10">
    <property type="entry name" value="Glycerol uptake facilitator protein"/>
    <property type="match status" value="1"/>
</dbReference>
<evidence type="ECO:0000256" key="13">
    <source>
        <dbReference type="ARBA" id="ARBA00049716"/>
    </source>
</evidence>
<proteinExistence type="inferred from homology"/>
<keyword evidence="4 14" id="KW-0813">Transport</keyword>
<comment type="similarity">
    <text evidence="2 14">Belongs to the MIP/aquaporin (TC 1.A.8) family.</text>
</comment>
<dbReference type="Pfam" id="PF00230">
    <property type="entry name" value="MIP"/>
    <property type="match status" value="1"/>
</dbReference>
<evidence type="ECO:0000256" key="5">
    <source>
        <dbReference type="ARBA" id="ARBA00022692"/>
    </source>
</evidence>
<dbReference type="PRINTS" id="PR02019">
    <property type="entry name" value="AQUAPORIN7"/>
</dbReference>
<protein>
    <recommendedName>
        <fullName evidence="3">Aquaporin-3</fullName>
    </recommendedName>
    <alternativeName>
        <fullName evidence="8">Aquaglyceroporin-3</fullName>
    </alternativeName>
</protein>
<dbReference type="NCBIfam" id="TIGR00861">
    <property type="entry name" value="MIP"/>
    <property type="match status" value="1"/>
</dbReference>
<evidence type="ECO:0000256" key="15">
    <source>
        <dbReference type="SAM" id="Phobius"/>
    </source>
</evidence>
<evidence type="ECO:0000256" key="7">
    <source>
        <dbReference type="ARBA" id="ARBA00023136"/>
    </source>
</evidence>
<dbReference type="PRINTS" id="PR00783">
    <property type="entry name" value="MINTRINSICP"/>
</dbReference>
<evidence type="ECO:0000256" key="8">
    <source>
        <dbReference type="ARBA" id="ARBA00033020"/>
    </source>
</evidence>
<evidence type="ECO:0000256" key="6">
    <source>
        <dbReference type="ARBA" id="ARBA00022989"/>
    </source>
</evidence>
<dbReference type="PANTHER" id="PTHR43829:SF15">
    <property type="entry name" value="AQUAPORIN-7"/>
    <property type="match status" value="1"/>
</dbReference>
<accession>A0A811ZG71</accession>
<dbReference type="SUPFAM" id="SSF81338">
    <property type="entry name" value="Aquaporin-like"/>
    <property type="match status" value="1"/>
</dbReference>